<keyword evidence="8" id="KW-1185">Reference proteome</keyword>
<dbReference type="GO" id="GO:0000981">
    <property type="term" value="F:DNA-binding transcription factor activity, RNA polymerase II-specific"/>
    <property type="evidence" value="ECO:0007669"/>
    <property type="project" value="TreeGrafter"/>
</dbReference>
<name>A0A6J0T062_9SAUR</name>
<evidence type="ECO:0000256" key="3">
    <source>
        <dbReference type="ARBA" id="ARBA00022771"/>
    </source>
</evidence>
<feature type="compositionally biased region" description="Basic residues" evidence="6">
    <location>
        <begin position="233"/>
        <end position="250"/>
    </location>
</feature>
<organism evidence="8 9">
    <name type="scientific">Pogona vitticeps</name>
    <name type="common">central bearded dragon</name>
    <dbReference type="NCBI Taxonomy" id="103695"/>
    <lineage>
        <taxon>Eukaryota</taxon>
        <taxon>Metazoa</taxon>
        <taxon>Chordata</taxon>
        <taxon>Craniata</taxon>
        <taxon>Vertebrata</taxon>
        <taxon>Euteleostomi</taxon>
        <taxon>Lepidosauria</taxon>
        <taxon>Squamata</taxon>
        <taxon>Bifurcata</taxon>
        <taxon>Unidentata</taxon>
        <taxon>Episquamata</taxon>
        <taxon>Toxicofera</taxon>
        <taxon>Iguania</taxon>
        <taxon>Acrodonta</taxon>
        <taxon>Agamidae</taxon>
        <taxon>Amphibolurinae</taxon>
        <taxon>Pogona</taxon>
    </lineage>
</organism>
<dbReference type="Gene3D" id="3.30.160.60">
    <property type="entry name" value="Classic Zinc Finger"/>
    <property type="match status" value="3"/>
</dbReference>
<dbReference type="RefSeq" id="XP_020640400.2">
    <property type="nucleotide sequence ID" value="XM_020784741.2"/>
</dbReference>
<dbReference type="PANTHER" id="PTHR23235">
    <property type="entry name" value="KRUEPPEL-LIKE TRANSCRIPTION FACTOR"/>
    <property type="match status" value="1"/>
</dbReference>
<feature type="compositionally biased region" description="Low complexity" evidence="6">
    <location>
        <begin position="251"/>
        <end position="278"/>
    </location>
</feature>
<evidence type="ECO:0000256" key="2">
    <source>
        <dbReference type="ARBA" id="ARBA00022737"/>
    </source>
</evidence>
<keyword evidence="4" id="KW-0862">Zinc</keyword>
<dbReference type="InterPro" id="IPR036236">
    <property type="entry name" value="Znf_C2H2_sf"/>
</dbReference>
<sequence>MATAAYSAAECLVFMSNCAIIHNPVGEPSAHPIGRGSALAVSNREEKHEVKEVGRDGGGGSSVYVVASILAGLNEHVPKPSSMQVEKTESVNRGETQNPPLPREDFGEESILPAGKRGGGKAATPTSLAAMSEPSPKQRNRRGRCRPDPELPLKKHKCHYVGCEKIYGKSSHLKAHLRTHTGERPFECRWEECNKKFARSDELARHYRTHTGEKKFGCPLCEKRFMRSDHLTKHARRHTNFHPSMLKRRSGSSSRTGSVSDYSRSDASSPTISPASSP</sequence>
<feature type="domain" description="C2H2-type" evidence="7">
    <location>
        <begin position="216"/>
        <end position="243"/>
    </location>
</feature>
<keyword evidence="2" id="KW-0677">Repeat</keyword>
<dbReference type="Pfam" id="PF00096">
    <property type="entry name" value="zf-C2H2"/>
    <property type="match status" value="3"/>
</dbReference>
<dbReference type="OrthoDB" id="6365676at2759"/>
<feature type="domain" description="C2H2-type" evidence="7">
    <location>
        <begin position="186"/>
        <end position="215"/>
    </location>
</feature>
<evidence type="ECO:0000259" key="7">
    <source>
        <dbReference type="PROSITE" id="PS50157"/>
    </source>
</evidence>
<evidence type="ECO:0000256" key="5">
    <source>
        <dbReference type="PROSITE-ProRule" id="PRU00042"/>
    </source>
</evidence>
<accession>A0A6J0T062</accession>
<evidence type="ECO:0000256" key="1">
    <source>
        <dbReference type="ARBA" id="ARBA00022723"/>
    </source>
</evidence>
<feature type="domain" description="C2H2-type" evidence="7">
    <location>
        <begin position="156"/>
        <end position="185"/>
    </location>
</feature>
<dbReference type="CDD" id="cd21571">
    <property type="entry name" value="KLF13_N"/>
    <property type="match status" value="1"/>
</dbReference>
<dbReference type="Proteomes" id="UP001652642">
    <property type="component" value="Chromosome 12"/>
</dbReference>
<dbReference type="PROSITE" id="PS50157">
    <property type="entry name" value="ZINC_FINGER_C2H2_2"/>
    <property type="match status" value="3"/>
</dbReference>
<dbReference type="PANTHER" id="PTHR23235:SF21">
    <property type="entry name" value="KRUEPPEL-LIKE FACTOR 13"/>
    <property type="match status" value="1"/>
</dbReference>
<dbReference type="KEGG" id="pvt:110074503"/>
<dbReference type="GO" id="GO:0008270">
    <property type="term" value="F:zinc ion binding"/>
    <property type="evidence" value="ECO:0007669"/>
    <property type="project" value="UniProtKB-KW"/>
</dbReference>
<dbReference type="InParanoid" id="A0A6J0T062"/>
<keyword evidence="1" id="KW-0479">Metal-binding</keyword>
<evidence type="ECO:0000313" key="8">
    <source>
        <dbReference type="Proteomes" id="UP001652642"/>
    </source>
</evidence>
<keyword evidence="3 5" id="KW-0863">Zinc-finger</keyword>
<evidence type="ECO:0000256" key="4">
    <source>
        <dbReference type="ARBA" id="ARBA00022833"/>
    </source>
</evidence>
<dbReference type="InterPro" id="IPR013087">
    <property type="entry name" value="Znf_C2H2_type"/>
</dbReference>
<gene>
    <name evidence="9" type="primary">KLF13</name>
</gene>
<dbReference type="SMART" id="SM00355">
    <property type="entry name" value="ZnF_C2H2"/>
    <property type="match status" value="3"/>
</dbReference>
<dbReference type="SUPFAM" id="SSF57667">
    <property type="entry name" value="beta-beta-alpha zinc fingers"/>
    <property type="match status" value="1"/>
</dbReference>
<reference evidence="9" key="1">
    <citation type="submission" date="2025-08" db="UniProtKB">
        <authorList>
            <consortium name="RefSeq"/>
        </authorList>
    </citation>
    <scope>IDENTIFICATION</scope>
</reference>
<dbReference type="AlphaFoldDB" id="A0A6J0T062"/>
<evidence type="ECO:0000313" key="9">
    <source>
        <dbReference type="RefSeq" id="XP_020640400.2"/>
    </source>
</evidence>
<proteinExistence type="predicted"/>
<dbReference type="GO" id="GO:0005634">
    <property type="term" value="C:nucleus"/>
    <property type="evidence" value="ECO:0007669"/>
    <property type="project" value="UniProtKB-SubCell"/>
</dbReference>
<feature type="region of interest" description="Disordered" evidence="6">
    <location>
        <begin position="77"/>
        <end position="150"/>
    </location>
</feature>
<evidence type="ECO:0000256" key="6">
    <source>
        <dbReference type="SAM" id="MobiDB-lite"/>
    </source>
</evidence>
<dbReference type="GeneID" id="110074503"/>
<dbReference type="GO" id="GO:0000978">
    <property type="term" value="F:RNA polymerase II cis-regulatory region sequence-specific DNA binding"/>
    <property type="evidence" value="ECO:0007669"/>
    <property type="project" value="TreeGrafter"/>
</dbReference>
<dbReference type="PROSITE" id="PS00028">
    <property type="entry name" value="ZINC_FINGER_C2H2_1"/>
    <property type="match status" value="3"/>
</dbReference>
<feature type="region of interest" description="Disordered" evidence="6">
    <location>
        <begin position="233"/>
        <end position="278"/>
    </location>
</feature>
<protein>
    <submittedName>
        <fullName evidence="9">Krueppel-like factor 13</fullName>
    </submittedName>
</protein>
<dbReference type="CTD" id="51621"/>